<accession>W1IV77</accession>
<protein>
    <submittedName>
        <fullName evidence="1">Uncharacterized protein</fullName>
    </submittedName>
</protein>
<dbReference type="STRING" id="1427518.XSR1_110003"/>
<dbReference type="SUPFAM" id="SSF51735">
    <property type="entry name" value="NAD(P)-binding Rossmann-fold domains"/>
    <property type="match status" value="1"/>
</dbReference>
<evidence type="ECO:0000313" key="1">
    <source>
        <dbReference type="EMBL" id="CDL81120.1"/>
    </source>
</evidence>
<sequence>MKRMASREEVAKTVAFLLSDESSFTTGLFTRLMAVIRHNKVKDEEPILSCPK</sequence>
<evidence type="ECO:0000313" key="2">
    <source>
        <dbReference type="Proteomes" id="UP000019202"/>
    </source>
</evidence>
<proteinExistence type="predicted"/>
<name>W1IV77_9GAMM</name>
<dbReference type="InterPro" id="IPR036291">
    <property type="entry name" value="NAD(P)-bd_dom_sf"/>
</dbReference>
<dbReference type="EMBL" id="CBXF010000013">
    <property type="protein sequence ID" value="CDL81120.1"/>
    <property type="molecule type" value="Genomic_DNA"/>
</dbReference>
<keyword evidence="2" id="KW-1185">Reference proteome</keyword>
<gene>
    <name evidence="1" type="ORF">XSR1_110003</name>
</gene>
<comment type="caution">
    <text evidence="1">The sequence shown here is derived from an EMBL/GenBank/DDBJ whole genome shotgun (WGS) entry which is preliminary data.</text>
</comment>
<organism evidence="1 2">
    <name type="scientific">Xenorhabdus szentirmaii DSM 16338</name>
    <dbReference type="NCBI Taxonomy" id="1427518"/>
    <lineage>
        <taxon>Bacteria</taxon>
        <taxon>Pseudomonadati</taxon>
        <taxon>Pseudomonadota</taxon>
        <taxon>Gammaproteobacteria</taxon>
        <taxon>Enterobacterales</taxon>
        <taxon>Morganellaceae</taxon>
        <taxon>Xenorhabdus</taxon>
    </lineage>
</organism>
<dbReference type="AlphaFoldDB" id="W1IV77"/>
<dbReference type="Proteomes" id="UP000019202">
    <property type="component" value="Unassembled WGS sequence"/>
</dbReference>
<reference evidence="1" key="1">
    <citation type="submission" date="2013-11" db="EMBL/GenBank/DDBJ databases">
        <title>Draft genome sequence and annotation of the entomopathogenic bacteria, Xenorhabdus cabanillasi strain JM26 and Xenorhabdus szentirmai strain DSM 16338.</title>
        <authorList>
            <person name="Gualtieri M."/>
            <person name="Ogier J.C."/>
            <person name="Pages S."/>
            <person name="Givaudan A."/>
            <person name="Gaudriault S."/>
        </authorList>
    </citation>
    <scope>NUCLEOTIDE SEQUENCE [LARGE SCALE GENOMIC DNA]</scope>
    <source>
        <strain evidence="1">DSM 16338</strain>
    </source>
</reference>
<dbReference type="Gene3D" id="3.40.50.720">
    <property type="entry name" value="NAD(P)-binding Rossmann-like Domain"/>
    <property type="match status" value="1"/>
</dbReference>